<dbReference type="SUPFAM" id="SSF48208">
    <property type="entry name" value="Six-hairpin glycosidases"/>
    <property type="match status" value="1"/>
</dbReference>
<dbReference type="InterPro" id="IPR054491">
    <property type="entry name" value="MGH1-like_GH"/>
</dbReference>
<name>A0A174V5E1_9FIRM</name>
<dbReference type="Proteomes" id="UP000263014">
    <property type="component" value="Unassembled WGS sequence"/>
</dbReference>
<dbReference type="EMBL" id="QSON01000003">
    <property type="protein sequence ID" value="RGJ06027.1"/>
    <property type="molecule type" value="Genomic_DNA"/>
</dbReference>
<evidence type="ECO:0000313" key="3">
    <source>
        <dbReference type="EMBL" id="RGJ06027.1"/>
    </source>
</evidence>
<comment type="caution">
    <text evidence="3">The sequence shown here is derived from an EMBL/GenBank/DDBJ whole genome shotgun (WGS) entry which is preliminary data.</text>
</comment>
<dbReference type="GeneID" id="93150275"/>
<dbReference type="Gene3D" id="1.50.10.10">
    <property type="match status" value="1"/>
</dbReference>
<proteinExistence type="predicted"/>
<dbReference type="Pfam" id="PF22422">
    <property type="entry name" value="MGH1-like_GH"/>
    <property type="match status" value="1"/>
</dbReference>
<evidence type="ECO:0000259" key="1">
    <source>
        <dbReference type="Pfam" id="PF22422"/>
    </source>
</evidence>
<protein>
    <recommendedName>
        <fullName evidence="1">Mannosylglycerate hydrolase MGH1-like glycoside hydrolase domain-containing protein</fullName>
    </recommendedName>
</protein>
<dbReference type="AlphaFoldDB" id="A0A174V5E1"/>
<dbReference type="InterPro" id="IPR012341">
    <property type="entry name" value="6hp_glycosidase-like_sf"/>
</dbReference>
<dbReference type="Proteomes" id="UP000434223">
    <property type="component" value="Unassembled WGS sequence"/>
</dbReference>
<dbReference type="EMBL" id="WNME01000003">
    <property type="protein sequence ID" value="MUB62714.1"/>
    <property type="molecule type" value="Genomic_DNA"/>
</dbReference>
<evidence type="ECO:0000313" key="5">
    <source>
        <dbReference type="Proteomes" id="UP000434223"/>
    </source>
</evidence>
<reference evidence="2 5" key="2">
    <citation type="submission" date="2019-09" db="EMBL/GenBank/DDBJ databases">
        <title>Draft genome sequencing of Hungatella hathewayi 123Y-2.</title>
        <authorList>
            <person name="Lv Q."/>
            <person name="Li S."/>
        </authorList>
    </citation>
    <scope>NUCLEOTIDE SEQUENCE [LARGE SCALE GENOMIC DNA]</scope>
    <source>
        <strain evidence="2 5">123Y-2</strain>
    </source>
</reference>
<dbReference type="GO" id="GO:0005975">
    <property type="term" value="P:carbohydrate metabolic process"/>
    <property type="evidence" value="ECO:0007669"/>
    <property type="project" value="InterPro"/>
</dbReference>
<accession>A0A174V5E1</accession>
<dbReference type="InterPro" id="IPR008928">
    <property type="entry name" value="6-hairpin_glycosidase_sf"/>
</dbReference>
<gene>
    <name evidence="3" type="ORF">DXD79_08460</name>
    <name evidence="2" type="ORF">GNE07_06520</name>
</gene>
<evidence type="ECO:0000313" key="4">
    <source>
        <dbReference type="Proteomes" id="UP000263014"/>
    </source>
</evidence>
<dbReference type="OrthoDB" id="231241at2"/>
<organism evidence="3 4">
    <name type="scientific">Hungatella hathewayi</name>
    <dbReference type="NCBI Taxonomy" id="154046"/>
    <lineage>
        <taxon>Bacteria</taxon>
        <taxon>Bacillati</taxon>
        <taxon>Bacillota</taxon>
        <taxon>Clostridia</taxon>
        <taxon>Lachnospirales</taxon>
        <taxon>Lachnospiraceae</taxon>
        <taxon>Hungatella</taxon>
    </lineage>
</organism>
<feature type="domain" description="Mannosylglycerate hydrolase MGH1-like glycoside hydrolase" evidence="1">
    <location>
        <begin position="85"/>
        <end position="426"/>
    </location>
</feature>
<sequence>MILDRRLEEYIQKFNNEDEEVYKQEIDNEHALGWLKDNVPLFECPDPVIEEIYYFRWWTYRKHIKKIPEGYLITEFLPEVPWSGKYNSINCAAGFHIREGRWLRNGQQIMEDTIRFWLQGSGDIRSYSTWIADALWDYCCVLDDYSLGTELLDSLTDNFEGWIKEHGTETGLFWSIDDRDAMEFSISGSGFRPTLNSYLYADARAISQFAEKAGRKSLAEEYAERAENIKKQMQKTLWSGDFFQVIPAEIDPKPGRFLNCKTLDFEKIPMEHNVRELIGYIPWYFNLPDPGYEKAFAYLMDEKHFLGKYGFCTADQAHPRYKYEVPHECLWNGPVWPFATSQALVAMANLLRNYHQEIVTEKDYHRALKIYAESQHRITESGKKIPWIDEDSDPETGEWISREILKKDGWKAEKGGYERGKDYNHSMYCDLIITGLLGLDPQQISLAVKPMIPPEWDYVLLEGVRVGKKEYTVLYDRDGTRYGKGKGLMIY</sequence>
<reference evidence="3 4" key="1">
    <citation type="submission" date="2018-08" db="EMBL/GenBank/DDBJ databases">
        <title>A genome reference for cultivated species of the human gut microbiota.</title>
        <authorList>
            <person name="Zou Y."/>
            <person name="Xue W."/>
            <person name="Luo G."/>
        </authorList>
    </citation>
    <scope>NUCLEOTIDE SEQUENCE [LARGE SCALE GENOMIC DNA]</scope>
    <source>
        <strain evidence="3 4">TM09-12</strain>
    </source>
</reference>
<dbReference type="RefSeq" id="WP_006776816.1">
    <property type="nucleotide sequence ID" value="NZ_CABJBJ010000011.1"/>
</dbReference>
<evidence type="ECO:0000313" key="2">
    <source>
        <dbReference type="EMBL" id="MUB62714.1"/>
    </source>
</evidence>